<dbReference type="SUPFAM" id="SSF46785">
    <property type="entry name" value="Winged helix' DNA-binding domain"/>
    <property type="match status" value="1"/>
</dbReference>
<dbReference type="Gene3D" id="1.10.10.10">
    <property type="entry name" value="Winged helix-like DNA-binding domain superfamily/Winged helix DNA-binding domain"/>
    <property type="match status" value="1"/>
</dbReference>
<dbReference type="PRINTS" id="PR00033">
    <property type="entry name" value="HTHASNC"/>
</dbReference>
<evidence type="ECO:0000313" key="5">
    <source>
        <dbReference type="EMBL" id="BDZ39088.1"/>
    </source>
</evidence>
<dbReference type="EMBL" id="AP027728">
    <property type="protein sequence ID" value="BDZ39088.1"/>
    <property type="molecule type" value="Genomic_DNA"/>
</dbReference>
<dbReference type="Gene3D" id="3.30.70.920">
    <property type="match status" value="1"/>
</dbReference>
<dbReference type="Pfam" id="PF13412">
    <property type="entry name" value="HTH_24"/>
    <property type="match status" value="1"/>
</dbReference>
<dbReference type="InterPro" id="IPR036390">
    <property type="entry name" value="WH_DNA-bd_sf"/>
</dbReference>
<sequence>MQYILFMISLDDLDRRLLSLLRANSRESVVNLARRLGVTRATVDSRLKRLIDSGVIVGFSVRVRDPAAASVVRAIMLIAVEGRNTAEVIRSLRGVPQIAALHTTNGRWDLVAEVSCDSLASFDETLSTIRGIDGIRDSETSILLSSASV</sequence>
<organism evidence="5 6">
    <name type="scientific">Microbacterium suwonense</name>
    <dbReference type="NCBI Taxonomy" id="683047"/>
    <lineage>
        <taxon>Bacteria</taxon>
        <taxon>Bacillati</taxon>
        <taxon>Actinomycetota</taxon>
        <taxon>Actinomycetes</taxon>
        <taxon>Micrococcales</taxon>
        <taxon>Microbacteriaceae</taxon>
        <taxon>Microbacterium</taxon>
    </lineage>
</organism>
<name>A0ABN6X2R1_9MICO</name>
<dbReference type="InterPro" id="IPR011008">
    <property type="entry name" value="Dimeric_a/b-barrel"/>
</dbReference>
<keyword evidence="3" id="KW-0804">Transcription</keyword>
<reference evidence="6" key="1">
    <citation type="journal article" date="2019" name="Int. J. Syst. Evol. Microbiol.">
        <title>The Global Catalogue of Microorganisms (GCM) 10K type strain sequencing project: providing services to taxonomists for standard genome sequencing and annotation.</title>
        <authorList>
            <consortium name="The Broad Institute Genomics Platform"/>
            <consortium name="The Broad Institute Genome Sequencing Center for Infectious Disease"/>
            <person name="Wu L."/>
            <person name="Ma J."/>
        </authorList>
    </citation>
    <scope>NUCLEOTIDE SEQUENCE [LARGE SCALE GENOMIC DNA]</scope>
    <source>
        <strain evidence="6">NBRC 106310</strain>
    </source>
</reference>
<dbReference type="InterPro" id="IPR019885">
    <property type="entry name" value="Tscrpt_reg_HTH_AsnC-type_CS"/>
</dbReference>
<keyword evidence="1" id="KW-0805">Transcription regulation</keyword>
<feature type="domain" description="HTH asnC-type" evidence="4">
    <location>
        <begin position="10"/>
        <end position="84"/>
    </location>
</feature>
<keyword evidence="6" id="KW-1185">Reference proteome</keyword>
<proteinExistence type="predicted"/>
<gene>
    <name evidence="5" type="ORF">GCM10025863_17020</name>
</gene>
<evidence type="ECO:0000259" key="4">
    <source>
        <dbReference type="PROSITE" id="PS50956"/>
    </source>
</evidence>
<accession>A0ABN6X2R1</accession>
<dbReference type="PROSITE" id="PS00519">
    <property type="entry name" value="HTH_ASNC_1"/>
    <property type="match status" value="1"/>
</dbReference>
<protein>
    <submittedName>
        <fullName evidence="5">AsnC family transcriptional regulator</fullName>
    </submittedName>
</protein>
<dbReference type="InterPro" id="IPR000485">
    <property type="entry name" value="AsnC-type_HTH_dom"/>
</dbReference>
<evidence type="ECO:0000313" key="6">
    <source>
        <dbReference type="Proteomes" id="UP001321543"/>
    </source>
</evidence>
<dbReference type="PROSITE" id="PS50956">
    <property type="entry name" value="HTH_ASNC_2"/>
    <property type="match status" value="1"/>
</dbReference>
<dbReference type="InterPro" id="IPR019888">
    <property type="entry name" value="Tscrpt_reg_AsnC-like"/>
</dbReference>
<evidence type="ECO:0000256" key="1">
    <source>
        <dbReference type="ARBA" id="ARBA00023015"/>
    </source>
</evidence>
<keyword evidence="2" id="KW-0238">DNA-binding</keyword>
<evidence type="ECO:0000256" key="2">
    <source>
        <dbReference type="ARBA" id="ARBA00023125"/>
    </source>
</evidence>
<dbReference type="SMART" id="SM00344">
    <property type="entry name" value="HTH_ASNC"/>
    <property type="match status" value="1"/>
</dbReference>
<dbReference type="InterPro" id="IPR036388">
    <property type="entry name" value="WH-like_DNA-bd_sf"/>
</dbReference>
<dbReference type="PANTHER" id="PTHR30154:SF53">
    <property type="entry name" value="HTH-TYPE TRANSCRIPTIONAL REGULATOR LRPC"/>
    <property type="match status" value="1"/>
</dbReference>
<dbReference type="Proteomes" id="UP001321543">
    <property type="component" value="Chromosome"/>
</dbReference>
<dbReference type="PANTHER" id="PTHR30154">
    <property type="entry name" value="LEUCINE-RESPONSIVE REGULATORY PROTEIN"/>
    <property type="match status" value="1"/>
</dbReference>
<dbReference type="Pfam" id="PF01037">
    <property type="entry name" value="AsnC_trans_reg"/>
    <property type="match status" value="1"/>
</dbReference>
<dbReference type="SUPFAM" id="SSF54909">
    <property type="entry name" value="Dimeric alpha+beta barrel"/>
    <property type="match status" value="1"/>
</dbReference>
<evidence type="ECO:0000256" key="3">
    <source>
        <dbReference type="ARBA" id="ARBA00023163"/>
    </source>
</evidence>
<dbReference type="InterPro" id="IPR019887">
    <property type="entry name" value="Tscrpt_reg_AsnC/Lrp_C"/>
</dbReference>